<evidence type="ECO:0000313" key="1">
    <source>
        <dbReference type="EMBL" id="TCP59692.1"/>
    </source>
</evidence>
<dbReference type="InterPro" id="IPR025630">
    <property type="entry name" value="DUF4288"/>
</dbReference>
<protein>
    <submittedName>
        <fullName evidence="1">Uncharacterized protein DUF4288</fullName>
    </submittedName>
</protein>
<keyword evidence="2" id="KW-1185">Reference proteome</keyword>
<dbReference type="OrthoDB" id="2908987at2"/>
<reference evidence="1 2" key="1">
    <citation type="submission" date="2019-03" db="EMBL/GenBank/DDBJ databases">
        <title>Genomic Encyclopedia of Type Strains, Phase IV (KMG-IV): sequencing the most valuable type-strain genomes for metagenomic binning, comparative biology and taxonomic classification.</title>
        <authorList>
            <person name="Goeker M."/>
        </authorList>
    </citation>
    <scope>NUCLEOTIDE SEQUENCE [LARGE SCALE GENOMIC DNA]</scope>
    <source>
        <strain evidence="1 2">DSM 11170</strain>
    </source>
</reference>
<gene>
    <name evidence="1" type="ORF">EDD73_1512</name>
</gene>
<organism evidence="1 2">
    <name type="scientific">Heliophilum fasciatum</name>
    <dbReference type="NCBI Taxonomy" id="35700"/>
    <lineage>
        <taxon>Bacteria</taxon>
        <taxon>Bacillati</taxon>
        <taxon>Bacillota</taxon>
        <taxon>Clostridia</taxon>
        <taxon>Eubacteriales</taxon>
        <taxon>Heliobacteriaceae</taxon>
        <taxon>Heliophilum</taxon>
    </lineage>
</organism>
<sequence>MEHKSEEIQTNWYTVKLLFESIHSGEPIVDKIDENYYDNDEKIFEESIILIKSKDIEEAHAVAEMRAKKSEHEYLNVYGQLVKWQFIKVIDVFELDDCEVRSGIEVYSRFIHTKKEDDIHDVISRYYPESKSN</sequence>
<comment type="caution">
    <text evidence="1">The sequence shown here is derived from an EMBL/GenBank/DDBJ whole genome shotgun (WGS) entry which is preliminary data.</text>
</comment>
<dbReference type="Pfam" id="PF14119">
    <property type="entry name" value="DUF4288"/>
    <property type="match status" value="1"/>
</dbReference>
<evidence type="ECO:0000313" key="2">
    <source>
        <dbReference type="Proteomes" id="UP000294813"/>
    </source>
</evidence>
<proteinExistence type="predicted"/>
<dbReference type="EMBL" id="SLXT01000051">
    <property type="protein sequence ID" value="TCP59692.1"/>
    <property type="molecule type" value="Genomic_DNA"/>
</dbReference>
<accession>A0A4R2R906</accession>
<dbReference type="Proteomes" id="UP000294813">
    <property type="component" value="Unassembled WGS sequence"/>
</dbReference>
<dbReference type="AlphaFoldDB" id="A0A4R2R906"/>
<name>A0A4R2R906_9FIRM</name>